<evidence type="ECO:0000313" key="3">
    <source>
        <dbReference type="Proteomes" id="UP000694660"/>
    </source>
</evidence>
<dbReference type="SUPFAM" id="SSF159888">
    <property type="entry name" value="YdhG-like"/>
    <property type="match status" value="1"/>
</dbReference>
<dbReference type="Pfam" id="PF08818">
    <property type="entry name" value="DUF1801"/>
    <property type="match status" value="1"/>
</dbReference>
<name>A0A944H634_DENI1</name>
<organism evidence="2 3">
    <name type="scientific">Denitromonas iodatirespirans</name>
    <dbReference type="NCBI Taxonomy" id="2795389"/>
    <lineage>
        <taxon>Bacteria</taxon>
        <taxon>Pseudomonadati</taxon>
        <taxon>Pseudomonadota</taxon>
        <taxon>Betaproteobacteria</taxon>
        <taxon>Rhodocyclales</taxon>
        <taxon>Zoogloeaceae</taxon>
        <taxon>Denitromonas</taxon>
    </lineage>
</organism>
<dbReference type="AlphaFoldDB" id="A0A944H634"/>
<dbReference type="EMBL" id="JAEKFT010000001">
    <property type="protein sequence ID" value="MBT0959753.1"/>
    <property type="molecule type" value="Genomic_DNA"/>
</dbReference>
<dbReference type="Gene3D" id="3.90.1150.200">
    <property type="match status" value="1"/>
</dbReference>
<feature type="domain" description="YdhG-like" evidence="1">
    <location>
        <begin position="23"/>
        <end position="112"/>
    </location>
</feature>
<gene>
    <name evidence="2" type="ORF">I8J34_01095</name>
</gene>
<proteinExistence type="predicted"/>
<dbReference type="Proteomes" id="UP000694660">
    <property type="component" value="Unassembled WGS sequence"/>
</dbReference>
<keyword evidence="3" id="KW-1185">Reference proteome</keyword>
<protein>
    <submittedName>
        <fullName evidence="2">DUF1801 domain-containing protein</fullName>
    </submittedName>
</protein>
<accession>A0A944H634</accession>
<evidence type="ECO:0000313" key="2">
    <source>
        <dbReference type="EMBL" id="MBT0959753.1"/>
    </source>
</evidence>
<dbReference type="InterPro" id="IPR014922">
    <property type="entry name" value="YdhG-like"/>
</dbReference>
<evidence type="ECO:0000259" key="1">
    <source>
        <dbReference type="Pfam" id="PF08818"/>
    </source>
</evidence>
<sequence>MPDERSSRLLDDIRFADPAQHQLVVALRALILELSPSVTEAVKYGGLMFSVGKPFCGLFAYARHVSLEFSAGASLDDRFKMLEGQGKLRRHLKLTSADAIAQKHVREYLRMAFDAAVAGQG</sequence>
<comment type="caution">
    <text evidence="2">The sequence shown here is derived from an EMBL/GenBank/DDBJ whole genome shotgun (WGS) entry which is preliminary data.</text>
</comment>
<reference evidence="3" key="1">
    <citation type="journal article" date="2022" name="ISME J.">
        <title>Genetic and phylogenetic analysis of dissimilatory iodate-reducing bacteria identifies potential niches across the world's oceans.</title>
        <authorList>
            <person name="Reyes-Umana V."/>
            <person name="Henning Z."/>
            <person name="Lee K."/>
            <person name="Barnum T.P."/>
            <person name="Coates J.D."/>
        </authorList>
    </citation>
    <scope>NUCLEOTIDE SEQUENCE [LARGE SCALE GENOMIC DNA]</scope>
    <source>
        <strain evidence="3">IR12</strain>
    </source>
</reference>